<dbReference type="Gene3D" id="1.25.40.20">
    <property type="entry name" value="Ankyrin repeat-containing domain"/>
    <property type="match status" value="1"/>
</dbReference>
<keyword evidence="2" id="KW-1185">Reference proteome</keyword>
<dbReference type="Proteomes" id="UP001174909">
    <property type="component" value="Unassembled WGS sequence"/>
</dbReference>
<evidence type="ECO:0000313" key="2">
    <source>
        <dbReference type="Proteomes" id="UP001174909"/>
    </source>
</evidence>
<protein>
    <submittedName>
        <fullName evidence="1">Uncharacterized protein</fullName>
    </submittedName>
</protein>
<organism evidence="1 2">
    <name type="scientific">Geodia barretti</name>
    <name type="common">Barrett's horny sponge</name>
    <dbReference type="NCBI Taxonomy" id="519541"/>
    <lineage>
        <taxon>Eukaryota</taxon>
        <taxon>Metazoa</taxon>
        <taxon>Porifera</taxon>
        <taxon>Demospongiae</taxon>
        <taxon>Heteroscleromorpha</taxon>
        <taxon>Tetractinellida</taxon>
        <taxon>Astrophorina</taxon>
        <taxon>Geodiidae</taxon>
        <taxon>Geodia</taxon>
    </lineage>
</organism>
<comment type="caution">
    <text evidence="1">The sequence shown here is derived from an EMBL/GenBank/DDBJ whole genome shotgun (WGS) entry which is preliminary data.</text>
</comment>
<dbReference type="EMBL" id="CASHTH010001049">
    <property type="protein sequence ID" value="CAI8010618.1"/>
    <property type="molecule type" value="Genomic_DNA"/>
</dbReference>
<name>A0AA35RFN6_GEOBA</name>
<dbReference type="InterPro" id="IPR036770">
    <property type="entry name" value="Ankyrin_rpt-contain_sf"/>
</dbReference>
<accession>A0AA35RFN6</accession>
<gene>
    <name evidence="1" type="ORF">GBAR_LOCUS6972</name>
</gene>
<dbReference type="AlphaFoldDB" id="A0AA35RFN6"/>
<evidence type="ECO:0000313" key="1">
    <source>
        <dbReference type="EMBL" id="CAI8010618.1"/>
    </source>
</evidence>
<reference evidence="1" key="1">
    <citation type="submission" date="2023-03" db="EMBL/GenBank/DDBJ databases">
        <authorList>
            <person name="Steffen K."/>
            <person name="Cardenas P."/>
        </authorList>
    </citation>
    <scope>NUCLEOTIDE SEQUENCE</scope>
</reference>
<proteinExistence type="predicted"/>
<sequence length="274" mass="30579">MDRVVTDLLQSQSSLCSDWNLSSVIFGKYGASESLLHLLVRCKLEGAVGVLLQHRNRGSKEAILQQRDYKGRTPSEIARKKGSKRTAEMLAMASVNSTEGNERTVKITKLMKCKSLDHKLNLIGTTEQDNELLSSVKVNGEKHCNKRRFRLHSDKKGVTITKPQSPPPTSDDWQFSEEVALSLPCSPTSMKYSRAIPILAENAGPLCASSESLRELVSMCLYSSSVLSDYPWEEPPFGDKASLKRGDIFYVMKELGKGHVSWCLQRLLLDTTKE</sequence>